<evidence type="ECO:0000256" key="4">
    <source>
        <dbReference type="ARBA" id="ARBA00022679"/>
    </source>
</evidence>
<evidence type="ECO:0000256" key="1">
    <source>
        <dbReference type="ARBA" id="ARBA00004776"/>
    </source>
</evidence>
<dbReference type="InterPro" id="IPR001173">
    <property type="entry name" value="Glyco_trans_2-like"/>
</dbReference>
<dbReference type="PANTHER" id="PTHR43179">
    <property type="entry name" value="RHAMNOSYLTRANSFERASE WBBL"/>
    <property type="match status" value="1"/>
</dbReference>
<evidence type="ECO:0000256" key="2">
    <source>
        <dbReference type="ARBA" id="ARBA00006739"/>
    </source>
</evidence>
<reference evidence="6 7" key="1">
    <citation type="journal article" date="2015" name="Genome Announc.">
        <title>Draft Genome Sequence of Clostridium tyrobutyricum Strain DIVETGP, Isolated from Cow's Milk for Grana Padano Production.</title>
        <authorList>
            <person name="Soggiu A."/>
            <person name="Piras C."/>
            <person name="Gaiarsa S."/>
            <person name="Sassera D."/>
            <person name="Roncada P."/>
            <person name="Bendixen E."/>
            <person name="Brasca M."/>
            <person name="Bonizzi L."/>
        </authorList>
    </citation>
    <scope>NUCLEOTIDE SEQUENCE [LARGE SCALE GENOMIC DNA]</scope>
    <source>
        <strain evidence="6 7">DIVETGP</strain>
    </source>
</reference>
<dbReference type="Proteomes" id="UP000019482">
    <property type="component" value="Unassembled WGS sequence"/>
</dbReference>
<keyword evidence="3" id="KW-0328">Glycosyltransferase</keyword>
<name>W6NJM9_CLOTY</name>
<dbReference type="RefSeq" id="WP_017895090.1">
    <property type="nucleotide sequence ID" value="NZ_CBXI010000040.1"/>
</dbReference>
<organism evidence="6 7">
    <name type="scientific">Clostridium tyrobutyricum DIVETGP</name>
    <dbReference type="NCBI Taxonomy" id="1408889"/>
    <lineage>
        <taxon>Bacteria</taxon>
        <taxon>Bacillati</taxon>
        <taxon>Bacillota</taxon>
        <taxon>Clostridia</taxon>
        <taxon>Eubacteriales</taxon>
        <taxon>Clostridiaceae</taxon>
        <taxon>Clostridium</taxon>
    </lineage>
</organism>
<evidence type="ECO:0000313" key="6">
    <source>
        <dbReference type="EMBL" id="CDL92177.1"/>
    </source>
</evidence>
<dbReference type="Pfam" id="PF00535">
    <property type="entry name" value="Glycos_transf_2"/>
    <property type="match status" value="1"/>
</dbReference>
<dbReference type="OrthoDB" id="9771846at2"/>
<keyword evidence="7" id="KW-1185">Reference proteome</keyword>
<dbReference type="CDD" id="cd02526">
    <property type="entry name" value="GT2_RfbF_like"/>
    <property type="match status" value="1"/>
</dbReference>
<dbReference type="PANTHER" id="PTHR43179:SF12">
    <property type="entry name" value="GALACTOFURANOSYLTRANSFERASE GLFT2"/>
    <property type="match status" value="1"/>
</dbReference>
<keyword evidence="4 6" id="KW-0808">Transferase</keyword>
<dbReference type="InterPro" id="IPR029044">
    <property type="entry name" value="Nucleotide-diphossugar_trans"/>
</dbReference>
<sequence>MFYTGIVLYNPDMNRLKDNIKSIINQVDYIICVDNNSANIDEITSVFKQNNRIILIKNNSNMGIAYALNQIVKWGYENNFKWVLLLDQDSITPKNIIIEYSRYISMNNIGIISPVIKDINLSNSNKPLSSYTVVNNCQDVITSGCLVNIQVCKLIGTFNEKLFIDFVDIEFNKRMLINGYKIIRVNNVKLIHEVGHIHKYGLFICTNHNAFRRYYMVRNRLYFKYKYYGQVDFIISYIRLILGTCKILIFEQDKMGKLKASIGGFKDYKKLL</sequence>
<dbReference type="EC" id="2.-.-.-" evidence="6"/>
<gene>
    <name evidence="6" type="ORF">CTDIVETGP_2247</name>
</gene>
<dbReference type="GeneID" id="29420586"/>
<comment type="caution">
    <text evidence="6">The sequence shown here is derived from an EMBL/GenBank/DDBJ whole genome shotgun (WGS) entry which is preliminary data.</text>
</comment>
<evidence type="ECO:0000313" key="7">
    <source>
        <dbReference type="Proteomes" id="UP000019482"/>
    </source>
</evidence>
<accession>W6NJM9</accession>
<comment type="similarity">
    <text evidence="2">Belongs to the glycosyltransferase 2 family.</text>
</comment>
<proteinExistence type="inferred from homology"/>
<dbReference type="Gene3D" id="3.90.550.10">
    <property type="entry name" value="Spore Coat Polysaccharide Biosynthesis Protein SpsA, Chain A"/>
    <property type="match status" value="1"/>
</dbReference>
<dbReference type="GO" id="GO:0016757">
    <property type="term" value="F:glycosyltransferase activity"/>
    <property type="evidence" value="ECO:0007669"/>
    <property type="project" value="UniProtKB-KW"/>
</dbReference>
<feature type="domain" description="Glycosyltransferase 2-like" evidence="5">
    <location>
        <begin position="6"/>
        <end position="129"/>
    </location>
</feature>
<comment type="pathway">
    <text evidence="1">Cell wall biogenesis; cell wall polysaccharide biosynthesis.</text>
</comment>
<protein>
    <submittedName>
        <fullName evidence="6">Glycosyl transferase, group 2 family protein dTDP-rhamnosyl transferase RfbF</fullName>
        <ecNumber evidence="6">2.-.-.-</ecNumber>
    </submittedName>
</protein>
<dbReference type="AlphaFoldDB" id="W6NJM9"/>
<evidence type="ECO:0000256" key="3">
    <source>
        <dbReference type="ARBA" id="ARBA00022676"/>
    </source>
</evidence>
<dbReference type="SUPFAM" id="SSF53448">
    <property type="entry name" value="Nucleotide-diphospho-sugar transferases"/>
    <property type="match status" value="1"/>
</dbReference>
<evidence type="ECO:0000259" key="5">
    <source>
        <dbReference type="Pfam" id="PF00535"/>
    </source>
</evidence>
<dbReference type="EMBL" id="CBXI010000040">
    <property type="protein sequence ID" value="CDL92177.1"/>
    <property type="molecule type" value="Genomic_DNA"/>
</dbReference>